<protein>
    <submittedName>
        <fullName evidence="2">Uncharacterized protein</fullName>
    </submittedName>
</protein>
<dbReference type="AlphaFoldDB" id="A0A165I3B4"/>
<reference evidence="2 3" key="1">
    <citation type="journal article" date="2016" name="Mol. Biol. Evol.">
        <title>Comparative Genomics of Early-Diverging Mushroom-Forming Fungi Provides Insights into the Origins of Lignocellulose Decay Capabilities.</title>
        <authorList>
            <person name="Nagy L.G."/>
            <person name="Riley R."/>
            <person name="Tritt A."/>
            <person name="Adam C."/>
            <person name="Daum C."/>
            <person name="Floudas D."/>
            <person name="Sun H."/>
            <person name="Yadav J.S."/>
            <person name="Pangilinan J."/>
            <person name="Larsson K.H."/>
            <person name="Matsuura K."/>
            <person name="Barry K."/>
            <person name="Labutti K."/>
            <person name="Kuo R."/>
            <person name="Ohm R.A."/>
            <person name="Bhattacharya S.S."/>
            <person name="Shirouzu T."/>
            <person name="Yoshinaga Y."/>
            <person name="Martin F.M."/>
            <person name="Grigoriev I.V."/>
            <person name="Hibbett D.S."/>
        </authorList>
    </citation>
    <scope>NUCLEOTIDE SEQUENCE [LARGE SCALE GENOMIC DNA]</scope>
    <source>
        <strain evidence="2 3">HHB12029</strain>
    </source>
</reference>
<dbReference type="InParanoid" id="A0A165I3B4"/>
<evidence type="ECO:0000313" key="3">
    <source>
        <dbReference type="Proteomes" id="UP000077266"/>
    </source>
</evidence>
<sequence length="92" mass="10128">MALNRECVMARTGKEATNSAWVVSHFSPDRGEAKRTTADIPDGSRTGFGNALCPRNTNVCCIRNRRFVAAVTGPRSGRGRMHRSQDLHAKSR</sequence>
<name>A0A165I3B4_EXIGL</name>
<gene>
    <name evidence="2" type="ORF">EXIGLDRAFT_67238</name>
</gene>
<feature type="region of interest" description="Disordered" evidence="1">
    <location>
        <begin position="29"/>
        <end position="48"/>
    </location>
</feature>
<proteinExistence type="predicted"/>
<feature type="compositionally biased region" description="Basic and acidic residues" evidence="1">
    <location>
        <begin position="83"/>
        <end position="92"/>
    </location>
</feature>
<keyword evidence="3" id="KW-1185">Reference proteome</keyword>
<organism evidence="2 3">
    <name type="scientific">Exidia glandulosa HHB12029</name>
    <dbReference type="NCBI Taxonomy" id="1314781"/>
    <lineage>
        <taxon>Eukaryota</taxon>
        <taxon>Fungi</taxon>
        <taxon>Dikarya</taxon>
        <taxon>Basidiomycota</taxon>
        <taxon>Agaricomycotina</taxon>
        <taxon>Agaricomycetes</taxon>
        <taxon>Auriculariales</taxon>
        <taxon>Exidiaceae</taxon>
        <taxon>Exidia</taxon>
    </lineage>
</organism>
<dbReference type="Proteomes" id="UP000077266">
    <property type="component" value="Unassembled WGS sequence"/>
</dbReference>
<evidence type="ECO:0000313" key="2">
    <source>
        <dbReference type="EMBL" id="KZV92835.1"/>
    </source>
</evidence>
<feature type="region of interest" description="Disordered" evidence="1">
    <location>
        <begin position="73"/>
        <end position="92"/>
    </location>
</feature>
<evidence type="ECO:0000256" key="1">
    <source>
        <dbReference type="SAM" id="MobiDB-lite"/>
    </source>
</evidence>
<dbReference type="EMBL" id="KV426001">
    <property type="protein sequence ID" value="KZV92835.1"/>
    <property type="molecule type" value="Genomic_DNA"/>
</dbReference>
<accession>A0A165I3B4</accession>